<dbReference type="Proteomes" id="UP001159641">
    <property type="component" value="Unassembled WGS sequence"/>
</dbReference>
<proteinExistence type="predicted"/>
<gene>
    <name evidence="1" type="ORF">J1605_002866</name>
</gene>
<dbReference type="PANTHER" id="PTHR12011">
    <property type="entry name" value="ADHESION G-PROTEIN COUPLED RECEPTOR"/>
    <property type="match status" value="1"/>
</dbReference>
<sequence length="218" mass="24610">MFMKLLSAFCPFKCAYIFSVEPGKCKAEETASKYKGTYKWLLTHPTETAQTRCIKNEDGNATRICFLFISPLFFSSISINTGKSHWEKPKFKQCKLLQALPNKIVDLANVTVSDVVVSGGYSSLRCAGFSLRILMIIERAGHKMEFHGRTANLTVAKLALAVLRVDHTFEGMTFSIHSYKESTDPELLSFGRDLKDYLVTKRRPQDVSKPEKNSKFSC</sequence>
<dbReference type="GO" id="GO:0007189">
    <property type="term" value="P:adenylate cyclase-activating G protein-coupled receptor signaling pathway"/>
    <property type="evidence" value="ECO:0007669"/>
    <property type="project" value="TreeGrafter"/>
</dbReference>
<accession>A0AB34HQU7</accession>
<keyword evidence="2" id="KW-1185">Reference proteome</keyword>
<protein>
    <submittedName>
        <fullName evidence="1">Uncharacterized protein</fullName>
    </submittedName>
</protein>
<dbReference type="EMBL" id="JAIQCJ010000586">
    <property type="protein sequence ID" value="KAJ8795242.1"/>
    <property type="molecule type" value="Genomic_DNA"/>
</dbReference>
<evidence type="ECO:0000313" key="1">
    <source>
        <dbReference type="EMBL" id="KAJ8795242.1"/>
    </source>
</evidence>
<dbReference type="GO" id="GO:0005886">
    <property type="term" value="C:plasma membrane"/>
    <property type="evidence" value="ECO:0007669"/>
    <property type="project" value="TreeGrafter"/>
</dbReference>
<organism evidence="1 2">
    <name type="scientific">Eschrichtius robustus</name>
    <name type="common">California gray whale</name>
    <name type="synonym">Eschrichtius gibbosus</name>
    <dbReference type="NCBI Taxonomy" id="9764"/>
    <lineage>
        <taxon>Eukaryota</taxon>
        <taxon>Metazoa</taxon>
        <taxon>Chordata</taxon>
        <taxon>Craniata</taxon>
        <taxon>Vertebrata</taxon>
        <taxon>Euteleostomi</taxon>
        <taxon>Mammalia</taxon>
        <taxon>Eutheria</taxon>
        <taxon>Laurasiatheria</taxon>
        <taxon>Artiodactyla</taxon>
        <taxon>Whippomorpha</taxon>
        <taxon>Cetacea</taxon>
        <taxon>Mysticeti</taxon>
        <taxon>Eschrichtiidae</taxon>
        <taxon>Eschrichtius</taxon>
    </lineage>
</organism>
<comment type="caution">
    <text evidence="1">The sequence shown here is derived from an EMBL/GenBank/DDBJ whole genome shotgun (WGS) entry which is preliminary data.</text>
</comment>
<evidence type="ECO:0000313" key="2">
    <source>
        <dbReference type="Proteomes" id="UP001159641"/>
    </source>
</evidence>
<dbReference type="GO" id="GO:0004930">
    <property type="term" value="F:G protein-coupled receptor activity"/>
    <property type="evidence" value="ECO:0007669"/>
    <property type="project" value="TreeGrafter"/>
</dbReference>
<name>A0AB34HQU7_ESCRO</name>
<dbReference type="AlphaFoldDB" id="A0AB34HQU7"/>
<dbReference type="PANTHER" id="PTHR12011:SF277">
    <property type="entry name" value="ADHESION G-PROTEIN COUPLED RECEPTOR G4"/>
    <property type="match status" value="1"/>
</dbReference>
<reference evidence="1 2" key="1">
    <citation type="submission" date="2022-11" db="EMBL/GenBank/DDBJ databases">
        <title>Whole genome sequence of Eschrichtius robustus ER-17-0199.</title>
        <authorList>
            <person name="Bruniche-Olsen A."/>
            <person name="Black A.N."/>
            <person name="Fields C.J."/>
            <person name="Walden K."/>
            <person name="Dewoody J.A."/>
        </authorList>
    </citation>
    <scope>NUCLEOTIDE SEQUENCE [LARGE SCALE GENOMIC DNA]</scope>
    <source>
        <strain evidence="1">ER-17-0199</strain>
        <tissue evidence="1">Blubber</tissue>
    </source>
</reference>